<feature type="compositionally biased region" description="Basic and acidic residues" evidence="1">
    <location>
        <begin position="229"/>
        <end position="264"/>
    </location>
</feature>
<feature type="compositionally biased region" description="Acidic residues" evidence="1">
    <location>
        <begin position="539"/>
        <end position="553"/>
    </location>
</feature>
<dbReference type="AlphaFoldDB" id="A0A5C6AYW1"/>
<dbReference type="PROSITE" id="PS51352">
    <property type="entry name" value="THIOREDOXIN_2"/>
    <property type="match status" value="1"/>
</dbReference>
<evidence type="ECO:0000313" key="3">
    <source>
        <dbReference type="EMBL" id="TWU04667.1"/>
    </source>
</evidence>
<dbReference type="Gene3D" id="3.40.30.10">
    <property type="entry name" value="Glutaredoxin"/>
    <property type="match status" value="1"/>
</dbReference>
<organism evidence="3 4">
    <name type="scientific">Stieleria varia</name>
    <dbReference type="NCBI Taxonomy" id="2528005"/>
    <lineage>
        <taxon>Bacteria</taxon>
        <taxon>Pseudomonadati</taxon>
        <taxon>Planctomycetota</taxon>
        <taxon>Planctomycetia</taxon>
        <taxon>Pirellulales</taxon>
        <taxon>Pirellulaceae</taxon>
        <taxon>Stieleria</taxon>
    </lineage>
</organism>
<feature type="region of interest" description="Disordered" evidence="1">
    <location>
        <begin position="229"/>
        <end position="268"/>
    </location>
</feature>
<comment type="caution">
    <text evidence="3">The sequence shown here is derived from an EMBL/GenBank/DDBJ whole genome shotgun (WGS) entry which is preliminary data.</text>
</comment>
<evidence type="ECO:0000256" key="1">
    <source>
        <dbReference type="SAM" id="MobiDB-lite"/>
    </source>
</evidence>
<feature type="region of interest" description="Disordered" evidence="1">
    <location>
        <begin position="688"/>
        <end position="709"/>
    </location>
</feature>
<dbReference type="InterPro" id="IPR000866">
    <property type="entry name" value="AhpC/TSA"/>
</dbReference>
<dbReference type="PANTHER" id="PTHR45588:SF1">
    <property type="entry name" value="WW DOMAIN-CONTAINING PROTEIN"/>
    <property type="match status" value="1"/>
</dbReference>
<dbReference type="InterPro" id="IPR011990">
    <property type="entry name" value="TPR-like_helical_dom_sf"/>
</dbReference>
<proteinExistence type="predicted"/>
<dbReference type="Pfam" id="PF00578">
    <property type="entry name" value="AhpC-TSA"/>
    <property type="match status" value="1"/>
</dbReference>
<dbReference type="InterPro" id="IPR013766">
    <property type="entry name" value="Thioredoxin_domain"/>
</dbReference>
<dbReference type="EMBL" id="SJPN01000003">
    <property type="protein sequence ID" value="TWU04667.1"/>
    <property type="molecule type" value="Genomic_DNA"/>
</dbReference>
<feature type="domain" description="Thioredoxin" evidence="2">
    <location>
        <begin position="688"/>
        <end position="859"/>
    </location>
</feature>
<sequence length="864" mass="96759">MERGTEHQLHYGHDVVDALDLSPTAHPKRPPMIPLLRKVLPAPHSLVPLQQIPLRNSTWPRWRSAIGFTIASCLMCAFWLGSPATLHGQTSDSAESVSAESVSAGHSYHGEAFNEGPRQSAVLIDGLPTLEFPTSTKSESARAFFLQGLAQLHGFWFLEAERSFRQAVKEDPKLAIAYWGMAMANANNDARARGLIDEAKKLRKNAGKHEQLYIDALERFLPSQKMIDDAKAESEANKSTAERLSKKQQEANKKKQEEQREAKKSRAARYANDMERILDSHPDDIEAKAFIALHLWQSERNGLKISSHYAVDALLGEVFAKNPMHPAHHYRIHLWDGRRPENALHSAAQCGPSAPAIAHMWHMPGHIYSKLKRYEDAAWQQEASARVDHEHMNRARLMPDQIHNFAHNNEWLVRNLQFLGRVDEALEISRDLISLPMHPKYNSLDKKGSQRYGRERLQQTLFQYGLWQAMIDETGGPFLTPSDDAAQQDQWLCHLAVARFMTGDNEHAGRTLRSLQRRRLAVQTQLLDLADAPPISNDLDAEAAGDDADEDAEPAPTRDALQSRLKSLQKSIACVAAAAAAVRKDKGKLAEHLKSAGVDLTTQAEWTAMAGDAGGAIRLAQQAVKEGTNQVRPLAVLVHLLWLNGDRDEAKKQFEKLRSVASVADIGTPMLARLGEVAEDADIKGDWRKKASPAEDLGSRPPLGDLGPISWQPYQSPRWQALSSDDQKVTDEQYRGRPRIVIFYLGFGCLHCIEQLHAFAPEFEKFADLGIEIIAISTEGAAELATGITNFDKPLPIPLMADPSAEVFKSFRCWDDFEDQPLHGTFLIDAQNRVRWQDISYEPFTDVDFLLNESKRLLNLDPQR</sequence>
<accession>A0A5C6AYW1</accession>
<dbReference type="Proteomes" id="UP000320176">
    <property type="component" value="Unassembled WGS sequence"/>
</dbReference>
<dbReference type="GO" id="GO:0016209">
    <property type="term" value="F:antioxidant activity"/>
    <property type="evidence" value="ECO:0007669"/>
    <property type="project" value="InterPro"/>
</dbReference>
<dbReference type="SUPFAM" id="SSF48452">
    <property type="entry name" value="TPR-like"/>
    <property type="match status" value="1"/>
</dbReference>
<protein>
    <submittedName>
        <fullName evidence="3">AhpC/TSA family protein</fullName>
    </submittedName>
</protein>
<reference evidence="3 4" key="1">
    <citation type="submission" date="2019-02" db="EMBL/GenBank/DDBJ databases">
        <title>Deep-cultivation of Planctomycetes and their phenomic and genomic characterization uncovers novel biology.</title>
        <authorList>
            <person name="Wiegand S."/>
            <person name="Jogler M."/>
            <person name="Boedeker C."/>
            <person name="Pinto D."/>
            <person name="Vollmers J."/>
            <person name="Rivas-Marin E."/>
            <person name="Kohn T."/>
            <person name="Peeters S.H."/>
            <person name="Heuer A."/>
            <person name="Rast P."/>
            <person name="Oberbeckmann S."/>
            <person name="Bunk B."/>
            <person name="Jeske O."/>
            <person name="Meyerdierks A."/>
            <person name="Storesund J.E."/>
            <person name="Kallscheuer N."/>
            <person name="Luecker S."/>
            <person name="Lage O.M."/>
            <person name="Pohl T."/>
            <person name="Merkel B.J."/>
            <person name="Hornburger P."/>
            <person name="Mueller R.-W."/>
            <person name="Bruemmer F."/>
            <person name="Labrenz M."/>
            <person name="Spormann A.M."/>
            <person name="Op Den Camp H."/>
            <person name="Overmann J."/>
            <person name="Amann R."/>
            <person name="Jetten M.S.M."/>
            <person name="Mascher T."/>
            <person name="Medema M.H."/>
            <person name="Devos D.P."/>
            <person name="Kaster A.-K."/>
            <person name="Ovreas L."/>
            <person name="Rohde M."/>
            <person name="Galperin M.Y."/>
            <person name="Jogler C."/>
        </authorList>
    </citation>
    <scope>NUCLEOTIDE SEQUENCE [LARGE SCALE GENOMIC DNA]</scope>
    <source>
        <strain evidence="3 4">Pla52n</strain>
    </source>
</reference>
<feature type="region of interest" description="Disordered" evidence="1">
    <location>
        <begin position="533"/>
        <end position="554"/>
    </location>
</feature>
<dbReference type="PANTHER" id="PTHR45588">
    <property type="entry name" value="TPR DOMAIN-CONTAINING PROTEIN"/>
    <property type="match status" value="1"/>
</dbReference>
<dbReference type="SUPFAM" id="SSF52833">
    <property type="entry name" value="Thioredoxin-like"/>
    <property type="match status" value="1"/>
</dbReference>
<dbReference type="OrthoDB" id="9778494at2"/>
<evidence type="ECO:0000313" key="4">
    <source>
        <dbReference type="Proteomes" id="UP000320176"/>
    </source>
</evidence>
<keyword evidence="4" id="KW-1185">Reference proteome</keyword>
<evidence type="ECO:0000259" key="2">
    <source>
        <dbReference type="PROSITE" id="PS51352"/>
    </source>
</evidence>
<dbReference type="GO" id="GO:0006950">
    <property type="term" value="P:response to stress"/>
    <property type="evidence" value="ECO:0007669"/>
    <property type="project" value="UniProtKB-ARBA"/>
</dbReference>
<gene>
    <name evidence="3" type="ORF">Pla52n_27090</name>
</gene>
<dbReference type="InterPro" id="IPR036249">
    <property type="entry name" value="Thioredoxin-like_sf"/>
</dbReference>
<dbReference type="GO" id="GO:0016491">
    <property type="term" value="F:oxidoreductase activity"/>
    <property type="evidence" value="ECO:0007669"/>
    <property type="project" value="InterPro"/>
</dbReference>
<name>A0A5C6AYW1_9BACT</name>